<keyword evidence="4 7" id="KW-1133">Transmembrane helix</keyword>
<dbReference type="GO" id="GO:0005886">
    <property type="term" value="C:plasma membrane"/>
    <property type="evidence" value="ECO:0007669"/>
    <property type="project" value="UniProtKB-SubCell"/>
</dbReference>
<gene>
    <name evidence="9" type="ORF">LCGC14_2104120</name>
</gene>
<feature type="transmembrane region" description="Helical" evidence="7">
    <location>
        <begin position="12"/>
        <end position="38"/>
    </location>
</feature>
<dbReference type="AlphaFoldDB" id="A0A0F9E904"/>
<evidence type="ECO:0000313" key="9">
    <source>
        <dbReference type="EMBL" id="KKL70518.1"/>
    </source>
</evidence>
<evidence type="ECO:0000256" key="6">
    <source>
        <dbReference type="SAM" id="Coils"/>
    </source>
</evidence>
<comment type="subcellular location">
    <subcellularLocation>
        <location evidence="1">Cell membrane</location>
        <topology evidence="1">Multi-pass membrane protein</topology>
    </subcellularLocation>
</comment>
<evidence type="ECO:0000256" key="4">
    <source>
        <dbReference type="ARBA" id="ARBA00022989"/>
    </source>
</evidence>
<dbReference type="Pfam" id="PF02743">
    <property type="entry name" value="dCache_1"/>
    <property type="match status" value="1"/>
</dbReference>
<organism evidence="9">
    <name type="scientific">marine sediment metagenome</name>
    <dbReference type="NCBI Taxonomy" id="412755"/>
    <lineage>
        <taxon>unclassified sequences</taxon>
        <taxon>metagenomes</taxon>
        <taxon>ecological metagenomes</taxon>
    </lineage>
</organism>
<dbReference type="InterPro" id="IPR033479">
    <property type="entry name" value="dCache_1"/>
</dbReference>
<feature type="transmembrane region" description="Helical" evidence="7">
    <location>
        <begin position="92"/>
        <end position="110"/>
    </location>
</feature>
<evidence type="ECO:0000256" key="5">
    <source>
        <dbReference type="ARBA" id="ARBA00023136"/>
    </source>
</evidence>
<feature type="transmembrane region" description="Helical" evidence="7">
    <location>
        <begin position="50"/>
        <end position="71"/>
    </location>
</feature>
<feature type="non-terminal residue" evidence="9">
    <location>
        <position position="610"/>
    </location>
</feature>
<protein>
    <recommendedName>
        <fullName evidence="8">Cache domain-containing protein</fullName>
    </recommendedName>
</protein>
<evidence type="ECO:0000259" key="8">
    <source>
        <dbReference type="Pfam" id="PF02743"/>
    </source>
</evidence>
<keyword evidence="6" id="KW-0175">Coiled coil</keyword>
<evidence type="ECO:0000256" key="2">
    <source>
        <dbReference type="ARBA" id="ARBA00022475"/>
    </source>
</evidence>
<feature type="transmembrane region" description="Helical" evidence="7">
    <location>
        <begin position="384"/>
        <end position="404"/>
    </location>
</feature>
<evidence type="ECO:0000256" key="3">
    <source>
        <dbReference type="ARBA" id="ARBA00022692"/>
    </source>
</evidence>
<proteinExistence type="predicted"/>
<keyword evidence="2" id="KW-1003">Cell membrane</keyword>
<name>A0A0F9E904_9ZZZZ</name>
<dbReference type="EMBL" id="LAZR01025872">
    <property type="protein sequence ID" value="KKL70518.1"/>
    <property type="molecule type" value="Genomic_DNA"/>
</dbReference>
<feature type="domain" description="Cache" evidence="8">
    <location>
        <begin position="123"/>
        <end position="290"/>
    </location>
</feature>
<sequence>MSGKLDRQARTATVGRFAAVMGVIFFCEAAVMTILHAFNVRGLWDIVLDPLLLSVLTGPFLLWMLAGSRAGKIAPPEHEDGTPGGRSSRWRASAAIGGLVVITAMVLVGLRSSHASYERQVTGAFQQRQLVTARSIAASAEEIVDEVTRDLEYLARDTDIIDITPDAQQEIESFRSTHSGVMAALAIVDAEGNTVRWSPPSAEPPDVSTSRAFAEMRDTRGAGSVKATQDRTDDVQVMRVFAPIRREGKFVGAVCGVIDLPKFWKKCLTGTEAGPRTSCWVVDDEGVIVHDTRGRFTGRTWAQVEQQWHAEDSRAKEEDEAAEEALRDRVRRGEEGVASCWSSPSEEVELVAFTPIHLVHRTYGLAIVTPGSEVSGPIQAHARVTYGLMLGMLLFLAMAGYVSLRGVRARAQLLAGHRHAAQRKRAAKQIASLARFPDENPNPVLRVAPDGVILYSNHASRSLLEVWGCREDRRLPDEWHKLVVDTLAAGRSREVEAQCDERSLLLTFAPIGDSDYVNVYALDVTERKRAEEQTHIAREKAERANEELARWAEDLDSARGATLNLAEDLEHARAETVATNRQLEAAIENANLMAAEAEVGSAAKSEFLAN</sequence>
<dbReference type="Gene3D" id="3.30.450.20">
    <property type="entry name" value="PAS domain"/>
    <property type="match status" value="2"/>
</dbReference>
<accession>A0A0F9E904</accession>
<comment type="caution">
    <text evidence="9">The sequence shown here is derived from an EMBL/GenBank/DDBJ whole genome shotgun (WGS) entry which is preliminary data.</text>
</comment>
<reference evidence="9" key="1">
    <citation type="journal article" date="2015" name="Nature">
        <title>Complex archaea that bridge the gap between prokaryotes and eukaryotes.</title>
        <authorList>
            <person name="Spang A."/>
            <person name="Saw J.H."/>
            <person name="Jorgensen S.L."/>
            <person name="Zaremba-Niedzwiedzka K."/>
            <person name="Martijn J."/>
            <person name="Lind A.E."/>
            <person name="van Eijk R."/>
            <person name="Schleper C."/>
            <person name="Guy L."/>
            <person name="Ettema T.J."/>
        </authorList>
    </citation>
    <scope>NUCLEOTIDE SEQUENCE</scope>
</reference>
<evidence type="ECO:0000256" key="1">
    <source>
        <dbReference type="ARBA" id="ARBA00004651"/>
    </source>
</evidence>
<evidence type="ECO:0000256" key="7">
    <source>
        <dbReference type="SAM" id="Phobius"/>
    </source>
</evidence>
<feature type="coiled-coil region" evidence="6">
    <location>
        <begin position="522"/>
        <end position="600"/>
    </location>
</feature>
<keyword evidence="5 7" id="KW-0472">Membrane</keyword>
<keyword evidence="3 7" id="KW-0812">Transmembrane</keyword>